<accession>A0AAN6YU00</accession>
<reference evidence="2" key="1">
    <citation type="journal article" date="2023" name="Mol. Phylogenet. Evol.">
        <title>Genome-scale phylogeny and comparative genomics of the fungal order Sordariales.</title>
        <authorList>
            <person name="Hensen N."/>
            <person name="Bonometti L."/>
            <person name="Westerberg I."/>
            <person name="Brannstrom I.O."/>
            <person name="Guillou S."/>
            <person name="Cros-Aarteil S."/>
            <person name="Calhoun S."/>
            <person name="Haridas S."/>
            <person name="Kuo A."/>
            <person name="Mondo S."/>
            <person name="Pangilinan J."/>
            <person name="Riley R."/>
            <person name="LaButti K."/>
            <person name="Andreopoulos B."/>
            <person name="Lipzen A."/>
            <person name="Chen C."/>
            <person name="Yan M."/>
            <person name="Daum C."/>
            <person name="Ng V."/>
            <person name="Clum A."/>
            <person name="Steindorff A."/>
            <person name="Ohm R.A."/>
            <person name="Martin F."/>
            <person name="Silar P."/>
            <person name="Natvig D.O."/>
            <person name="Lalanne C."/>
            <person name="Gautier V."/>
            <person name="Ament-Velasquez S.L."/>
            <person name="Kruys A."/>
            <person name="Hutchinson M.I."/>
            <person name="Powell A.J."/>
            <person name="Barry K."/>
            <person name="Miller A.N."/>
            <person name="Grigoriev I.V."/>
            <person name="Debuchy R."/>
            <person name="Gladieux P."/>
            <person name="Hiltunen Thoren M."/>
            <person name="Johannesson H."/>
        </authorList>
    </citation>
    <scope>NUCLEOTIDE SEQUENCE</scope>
    <source>
        <strain evidence="2">CBS 508.74</strain>
    </source>
</reference>
<evidence type="ECO:0000256" key="1">
    <source>
        <dbReference type="SAM" id="MobiDB-lite"/>
    </source>
</evidence>
<dbReference type="EMBL" id="MU853338">
    <property type="protein sequence ID" value="KAK4113752.1"/>
    <property type="molecule type" value="Genomic_DNA"/>
</dbReference>
<feature type="region of interest" description="Disordered" evidence="1">
    <location>
        <begin position="1"/>
        <end position="65"/>
    </location>
</feature>
<reference evidence="2" key="2">
    <citation type="submission" date="2023-05" db="EMBL/GenBank/DDBJ databases">
        <authorList>
            <consortium name="Lawrence Berkeley National Laboratory"/>
            <person name="Steindorff A."/>
            <person name="Hensen N."/>
            <person name="Bonometti L."/>
            <person name="Westerberg I."/>
            <person name="Brannstrom I.O."/>
            <person name="Guillou S."/>
            <person name="Cros-Aarteil S."/>
            <person name="Calhoun S."/>
            <person name="Haridas S."/>
            <person name="Kuo A."/>
            <person name="Mondo S."/>
            <person name="Pangilinan J."/>
            <person name="Riley R."/>
            <person name="Labutti K."/>
            <person name="Andreopoulos B."/>
            <person name="Lipzen A."/>
            <person name="Chen C."/>
            <person name="Yanf M."/>
            <person name="Daum C."/>
            <person name="Ng V."/>
            <person name="Clum A."/>
            <person name="Ohm R."/>
            <person name="Martin F."/>
            <person name="Silar P."/>
            <person name="Natvig D."/>
            <person name="Lalanne C."/>
            <person name="Gautier V."/>
            <person name="Ament-Velasquez S.L."/>
            <person name="Kruys A."/>
            <person name="Hutchinson M.I."/>
            <person name="Powell A.J."/>
            <person name="Barry K."/>
            <person name="Miller A.N."/>
            <person name="Grigoriev I.V."/>
            <person name="Debuchy R."/>
            <person name="Gladieux P."/>
            <person name="Thoren M.H."/>
            <person name="Johannesson H."/>
        </authorList>
    </citation>
    <scope>NUCLEOTIDE SEQUENCE</scope>
    <source>
        <strain evidence="2">CBS 508.74</strain>
    </source>
</reference>
<dbReference type="GeneID" id="89939006"/>
<dbReference type="RefSeq" id="XP_064671322.1">
    <property type="nucleotide sequence ID" value="XM_064814881.1"/>
</dbReference>
<dbReference type="Proteomes" id="UP001302812">
    <property type="component" value="Unassembled WGS sequence"/>
</dbReference>
<name>A0AAN6YU00_9PEZI</name>
<gene>
    <name evidence="2" type="ORF">N656DRAFT_777754</name>
</gene>
<protein>
    <submittedName>
        <fullName evidence="2">Uncharacterized protein</fullName>
    </submittedName>
</protein>
<keyword evidence="3" id="KW-1185">Reference proteome</keyword>
<sequence length="65" mass="7015">MEHALGSQNRPPPSPTACQKIMPHGKVGKRAGFRSRQQEKWTHGNRGSPEPGAVVQPPTSRSADS</sequence>
<evidence type="ECO:0000313" key="2">
    <source>
        <dbReference type="EMBL" id="KAK4113752.1"/>
    </source>
</evidence>
<comment type="caution">
    <text evidence="2">The sequence shown here is derived from an EMBL/GenBank/DDBJ whole genome shotgun (WGS) entry which is preliminary data.</text>
</comment>
<evidence type="ECO:0000313" key="3">
    <source>
        <dbReference type="Proteomes" id="UP001302812"/>
    </source>
</evidence>
<dbReference type="AlphaFoldDB" id="A0AAN6YU00"/>
<organism evidence="2 3">
    <name type="scientific">Canariomyces notabilis</name>
    <dbReference type="NCBI Taxonomy" id="2074819"/>
    <lineage>
        <taxon>Eukaryota</taxon>
        <taxon>Fungi</taxon>
        <taxon>Dikarya</taxon>
        <taxon>Ascomycota</taxon>
        <taxon>Pezizomycotina</taxon>
        <taxon>Sordariomycetes</taxon>
        <taxon>Sordariomycetidae</taxon>
        <taxon>Sordariales</taxon>
        <taxon>Chaetomiaceae</taxon>
        <taxon>Canariomyces</taxon>
    </lineage>
</organism>
<proteinExistence type="predicted"/>